<accession>A0ABQ6IP82</accession>
<name>A0ABQ6IP82_9MICO</name>
<organism evidence="1 2">
    <name type="scientific">Mobilicoccus caccae</name>
    <dbReference type="NCBI Taxonomy" id="1859295"/>
    <lineage>
        <taxon>Bacteria</taxon>
        <taxon>Bacillati</taxon>
        <taxon>Actinomycetota</taxon>
        <taxon>Actinomycetes</taxon>
        <taxon>Micrococcales</taxon>
        <taxon>Dermatophilaceae</taxon>
        <taxon>Mobilicoccus</taxon>
    </lineage>
</organism>
<comment type="caution">
    <text evidence="1">The sequence shown here is derived from an EMBL/GenBank/DDBJ whole genome shotgun (WGS) entry which is preliminary data.</text>
</comment>
<protein>
    <recommendedName>
        <fullName evidence="3">DUF3263 domain-containing protein</fullName>
    </recommendedName>
</protein>
<dbReference type="EMBL" id="BSUO01000001">
    <property type="protein sequence ID" value="GMA39058.1"/>
    <property type="molecule type" value="Genomic_DNA"/>
</dbReference>
<dbReference type="Proteomes" id="UP001157126">
    <property type="component" value="Unassembled WGS sequence"/>
</dbReference>
<proteinExistence type="predicted"/>
<keyword evidence="2" id="KW-1185">Reference proteome</keyword>
<evidence type="ECO:0008006" key="3">
    <source>
        <dbReference type="Google" id="ProtNLM"/>
    </source>
</evidence>
<gene>
    <name evidence="1" type="ORF">GCM10025883_11030</name>
</gene>
<evidence type="ECO:0000313" key="1">
    <source>
        <dbReference type="EMBL" id="GMA39058.1"/>
    </source>
</evidence>
<evidence type="ECO:0000313" key="2">
    <source>
        <dbReference type="Proteomes" id="UP001157126"/>
    </source>
</evidence>
<reference evidence="2" key="1">
    <citation type="journal article" date="2019" name="Int. J. Syst. Evol. Microbiol.">
        <title>The Global Catalogue of Microorganisms (GCM) 10K type strain sequencing project: providing services to taxonomists for standard genome sequencing and annotation.</title>
        <authorList>
            <consortium name="The Broad Institute Genomics Platform"/>
            <consortium name="The Broad Institute Genome Sequencing Center for Infectious Disease"/>
            <person name="Wu L."/>
            <person name="Ma J."/>
        </authorList>
    </citation>
    <scope>NUCLEOTIDE SEQUENCE [LARGE SCALE GENOMIC DNA]</scope>
    <source>
        <strain evidence="2">NBRC 113072</strain>
    </source>
</reference>
<dbReference type="RefSeq" id="WP_284303051.1">
    <property type="nucleotide sequence ID" value="NZ_BSUO01000001.1"/>
</dbReference>
<sequence length="112" mass="12178">MDITTDVTTHEGNIDQRNMSAGERFDLACVLRDAWWDCHGAFVSEVVDVTEIGLRPASLFALAQDLQEAGYPAHAGAVRAAAMPTRPRTDTVDRASNWRVRAHSAAAAAVER</sequence>